<keyword evidence="3 6" id="KW-0479">Metal-binding</keyword>
<comment type="caution">
    <text evidence="8">The sequence shown here is derived from an EMBL/GenBank/DDBJ whole genome shotgun (WGS) entry which is preliminary data.</text>
</comment>
<keyword evidence="2 6" id="KW-0540">Nuclease</keyword>
<dbReference type="GO" id="GO:0000287">
    <property type="term" value="F:magnesium ion binding"/>
    <property type="evidence" value="ECO:0007669"/>
    <property type="project" value="UniProtKB-UniRule"/>
</dbReference>
<dbReference type="OrthoDB" id="5082781at2"/>
<name>A0A3E0VB42_9MICO</name>
<comment type="cofactor">
    <cofactor evidence="6">
        <name>Mg(2+)</name>
        <dbReference type="ChEBI" id="CHEBI:18420"/>
    </cofactor>
</comment>
<comment type="similarity">
    <text evidence="6">Belongs to the PINc/VapC protein family.</text>
</comment>
<dbReference type="AlphaFoldDB" id="A0A3E0VB42"/>
<dbReference type="GO" id="GO:0004540">
    <property type="term" value="F:RNA nuclease activity"/>
    <property type="evidence" value="ECO:0007669"/>
    <property type="project" value="InterPro"/>
</dbReference>
<dbReference type="GO" id="GO:0016787">
    <property type="term" value="F:hydrolase activity"/>
    <property type="evidence" value="ECO:0007669"/>
    <property type="project" value="UniProtKB-KW"/>
</dbReference>
<dbReference type="EMBL" id="NBXA01000034">
    <property type="protein sequence ID" value="RFA06969.1"/>
    <property type="molecule type" value="Genomic_DNA"/>
</dbReference>
<dbReference type="CDD" id="cd09874">
    <property type="entry name" value="PIN_MT3492-like"/>
    <property type="match status" value="1"/>
</dbReference>
<evidence type="ECO:0000256" key="6">
    <source>
        <dbReference type="HAMAP-Rule" id="MF_00265"/>
    </source>
</evidence>
<reference evidence="8 9" key="1">
    <citation type="submission" date="2017-04" db="EMBL/GenBank/DDBJ databases">
        <title>Comparative genome analysis of Subtercola boreus.</title>
        <authorList>
            <person name="Cho Y.-J."/>
            <person name="Cho A."/>
            <person name="Kim O.-S."/>
            <person name="Lee J.-I."/>
        </authorList>
    </citation>
    <scope>NUCLEOTIDE SEQUENCE [LARGE SCALE GENOMIC DNA]</scope>
    <source>
        <strain evidence="8 9">P27444</strain>
    </source>
</reference>
<feature type="binding site" evidence="6">
    <location>
        <position position="35"/>
    </location>
    <ligand>
        <name>Mg(2+)</name>
        <dbReference type="ChEBI" id="CHEBI:18420"/>
    </ligand>
</feature>
<evidence type="ECO:0000256" key="1">
    <source>
        <dbReference type="ARBA" id="ARBA00022649"/>
    </source>
</evidence>
<keyword evidence="6" id="KW-0800">Toxin</keyword>
<dbReference type="Pfam" id="PF01850">
    <property type="entry name" value="PIN"/>
    <property type="match status" value="1"/>
</dbReference>
<evidence type="ECO:0000256" key="5">
    <source>
        <dbReference type="ARBA" id="ARBA00022842"/>
    </source>
</evidence>
<evidence type="ECO:0000256" key="3">
    <source>
        <dbReference type="ARBA" id="ARBA00022723"/>
    </source>
</evidence>
<evidence type="ECO:0000313" key="8">
    <source>
        <dbReference type="EMBL" id="RFA06969.1"/>
    </source>
</evidence>
<organism evidence="8 9">
    <name type="scientific">Subtercola boreus</name>
    <dbReference type="NCBI Taxonomy" id="120213"/>
    <lineage>
        <taxon>Bacteria</taxon>
        <taxon>Bacillati</taxon>
        <taxon>Actinomycetota</taxon>
        <taxon>Actinomycetes</taxon>
        <taxon>Micrococcales</taxon>
        <taxon>Microbacteriaceae</taxon>
        <taxon>Subtercola</taxon>
    </lineage>
</organism>
<dbReference type="HAMAP" id="MF_00265">
    <property type="entry name" value="VapC_Nob1"/>
    <property type="match status" value="1"/>
</dbReference>
<sequence>MVDPQSTSRLFGANDRRTRRTDHCGEGCLGVIYLDSCIVIYAVEDAGALGTAVRQRLASIADETVAISSLVKLECLVGPLRNDDLALADHYRRAFEQFALVELSDVQYQRAAELRARHGITTPDALHLAAAQGAGCTELWTADSRLAAVSHGLAVDVLAPGPGGILER</sequence>
<feature type="binding site" evidence="6">
    <location>
        <position position="124"/>
    </location>
    <ligand>
        <name>Mg(2+)</name>
        <dbReference type="ChEBI" id="CHEBI:18420"/>
    </ligand>
</feature>
<proteinExistence type="inferred from homology"/>
<gene>
    <name evidence="6" type="primary">vapC</name>
    <name evidence="8" type="ORF">B7R21_17810</name>
</gene>
<dbReference type="Gene3D" id="3.40.50.1010">
    <property type="entry name" value="5'-nuclease"/>
    <property type="match status" value="1"/>
</dbReference>
<keyword evidence="1 6" id="KW-1277">Toxin-antitoxin system</keyword>
<dbReference type="InterPro" id="IPR022907">
    <property type="entry name" value="VapC_family"/>
</dbReference>
<dbReference type="Proteomes" id="UP000256709">
    <property type="component" value="Unassembled WGS sequence"/>
</dbReference>
<comment type="function">
    <text evidence="6">Toxic component of a toxin-antitoxin (TA) system. An RNase.</text>
</comment>
<dbReference type="GO" id="GO:0090729">
    <property type="term" value="F:toxin activity"/>
    <property type="evidence" value="ECO:0007669"/>
    <property type="project" value="UniProtKB-KW"/>
</dbReference>
<evidence type="ECO:0000313" key="9">
    <source>
        <dbReference type="Proteomes" id="UP000256709"/>
    </source>
</evidence>
<keyword evidence="4 6" id="KW-0378">Hydrolase</keyword>
<dbReference type="InterPro" id="IPR002716">
    <property type="entry name" value="PIN_dom"/>
</dbReference>
<feature type="domain" description="PIN" evidence="7">
    <location>
        <begin position="32"/>
        <end position="150"/>
    </location>
</feature>
<dbReference type="EC" id="3.1.-.-" evidence="6"/>
<dbReference type="SUPFAM" id="SSF88723">
    <property type="entry name" value="PIN domain-like"/>
    <property type="match status" value="1"/>
</dbReference>
<keyword evidence="5 6" id="KW-0460">Magnesium</keyword>
<evidence type="ECO:0000256" key="4">
    <source>
        <dbReference type="ARBA" id="ARBA00022801"/>
    </source>
</evidence>
<evidence type="ECO:0000256" key="2">
    <source>
        <dbReference type="ARBA" id="ARBA00022722"/>
    </source>
</evidence>
<dbReference type="InterPro" id="IPR029060">
    <property type="entry name" value="PIN-like_dom_sf"/>
</dbReference>
<protein>
    <recommendedName>
        <fullName evidence="6">Ribonuclease VapC</fullName>
        <shortName evidence="6">RNase VapC</shortName>
        <ecNumber evidence="6">3.1.-.-</ecNumber>
    </recommendedName>
    <alternativeName>
        <fullName evidence="6">Toxin VapC</fullName>
    </alternativeName>
</protein>
<evidence type="ECO:0000259" key="7">
    <source>
        <dbReference type="Pfam" id="PF01850"/>
    </source>
</evidence>
<accession>A0A3E0VB42</accession>